<dbReference type="PROSITE" id="PS00420">
    <property type="entry name" value="SRCR_1"/>
    <property type="match status" value="2"/>
</dbReference>
<keyword evidence="3 6" id="KW-1015">Disulfide bond</keyword>
<feature type="domain" description="CUB" evidence="8">
    <location>
        <begin position="457"/>
        <end position="573"/>
    </location>
</feature>
<dbReference type="InterPro" id="IPR000859">
    <property type="entry name" value="CUB_dom"/>
</dbReference>
<dbReference type="OrthoDB" id="536948at2759"/>
<proteinExistence type="predicted"/>
<feature type="domain" description="SRCR" evidence="9">
    <location>
        <begin position="355"/>
        <end position="458"/>
    </location>
</feature>
<evidence type="ECO:0000259" key="10">
    <source>
        <dbReference type="PROSITE" id="PS50853"/>
    </source>
</evidence>
<feature type="disulfide bond" evidence="6">
    <location>
        <begin position="102"/>
        <end position="112"/>
    </location>
</feature>
<evidence type="ECO:0000259" key="9">
    <source>
        <dbReference type="PROSITE" id="PS50287"/>
    </source>
</evidence>
<dbReference type="Gene3D" id="2.60.120.290">
    <property type="entry name" value="Spermadhesin, CUB domain"/>
    <property type="match status" value="2"/>
</dbReference>
<feature type="disulfide bond" evidence="6">
    <location>
        <begin position="383"/>
        <end position="447"/>
    </location>
</feature>
<evidence type="ECO:0000313" key="11">
    <source>
        <dbReference type="Proteomes" id="UP000515163"/>
    </source>
</evidence>
<dbReference type="GO" id="GO:0016020">
    <property type="term" value="C:membrane"/>
    <property type="evidence" value="ECO:0007669"/>
    <property type="project" value="InterPro"/>
</dbReference>
<dbReference type="Pfam" id="PF00530">
    <property type="entry name" value="SRCR"/>
    <property type="match status" value="2"/>
</dbReference>
<dbReference type="CDD" id="cd00041">
    <property type="entry name" value="CUB"/>
    <property type="match status" value="2"/>
</dbReference>
<dbReference type="InterPro" id="IPR036772">
    <property type="entry name" value="SRCR-like_dom_sf"/>
</dbReference>
<evidence type="ECO:0000259" key="8">
    <source>
        <dbReference type="PROSITE" id="PS01180"/>
    </source>
</evidence>
<reference evidence="12" key="1">
    <citation type="submission" date="2025-08" db="UniProtKB">
        <authorList>
            <consortium name="RefSeq"/>
        </authorList>
    </citation>
    <scope>IDENTIFICATION</scope>
    <source>
        <tissue evidence="12">Tentacle</tissue>
    </source>
</reference>
<dbReference type="InterPro" id="IPR003961">
    <property type="entry name" value="FN3_dom"/>
</dbReference>
<keyword evidence="4" id="KW-0325">Glycoprotein</keyword>
<feature type="signal peptide" evidence="7">
    <location>
        <begin position="1"/>
        <end position="28"/>
    </location>
</feature>
<dbReference type="FunFam" id="3.10.250.10:FF:000006">
    <property type="entry name" value="neurotrypsin isoform X2"/>
    <property type="match status" value="2"/>
</dbReference>
<dbReference type="SMART" id="SM00042">
    <property type="entry name" value="CUB"/>
    <property type="match status" value="2"/>
</dbReference>
<comment type="caution">
    <text evidence="5">Lacks conserved residue(s) required for the propagation of feature annotation.</text>
</comment>
<dbReference type="InterPro" id="IPR001190">
    <property type="entry name" value="SRCR"/>
</dbReference>
<dbReference type="Gene3D" id="2.60.40.10">
    <property type="entry name" value="Immunoglobulins"/>
    <property type="match status" value="2"/>
</dbReference>
<dbReference type="PANTHER" id="PTHR48071">
    <property type="entry name" value="SRCR DOMAIN-CONTAINING PROTEIN"/>
    <property type="match status" value="1"/>
</dbReference>
<evidence type="ECO:0000256" key="1">
    <source>
        <dbReference type="ARBA" id="ARBA00022729"/>
    </source>
</evidence>
<dbReference type="PROSITE" id="PS50287">
    <property type="entry name" value="SRCR_2"/>
    <property type="match status" value="2"/>
</dbReference>
<gene>
    <name evidence="12" type="primary">LOC116303613</name>
</gene>
<dbReference type="InterPro" id="IPR013783">
    <property type="entry name" value="Ig-like_fold"/>
</dbReference>
<dbReference type="RefSeq" id="XP_031569045.1">
    <property type="nucleotide sequence ID" value="XM_031713185.1"/>
</dbReference>
<feature type="domain" description="Fibronectin type-III" evidence="10">
    <location>
        <begin position="586"/>
        <end position="683"/>
    </location>
</feature>
<evidence type="ECO:0000256" key="6">
    <source>
        <dbReference type="PROSITE-ProRule" id="PRU00196"/>
    </source>
</evidence>
<evidence type="ECO:0000256" key="4">
    <source>
        <dbReference type="ARBA" id="ARBA00023180"/>
    </source>
</evidence>
<accession>A0A6P8IRP9</accession>
<feature type="domain" description="Fibronectin type-III" evidence="10">
    <location>
        <begin position="256"/>
        <end position="353"/>
    </location>
</feature>
<evidence type="ECO:0000256" key="5">
    <source>
        <dbReference type="PROSITE-ProRule" id="PRU00059"/>
    </source>
</evidence>
<dbReference type="CDD" id="cd00063">
    <property type="entry name" value="FN3"/>
    <property type="match status" value="2"/>
</dbReference>
<dbReference type="InParanoid" id="A0A6P8IRP9"/>
<dbReference type="KEGG" id="aten:116303613"/>
<name>A0A6P8IRP9_ACTTE</name>
<keyword evidence="1 7" id="KW-0732">Signal</keyword>
<dbReference type="Gene3D" id="3.10.250.10">
    <property type="entry name" value="SRCR-like domain"/>
    <property type="match status" value="2"/>
</dbReference>
<feature type="disulfide bond" evidence="6">
    <location>
        <begin position="58"/>
        <end position="122"/>
    </location>
</feature>
<dbReference type="PRINTS" id="PR00258">
    <property type="entry name" value="SPERACTRCPTR"/>
</dbReference>
<keyword evidence="2" id="KW-0677">Repeat</keyword>
<dbReference type="SUPFAM" id="SSF56487">
    <property type="entry name" value="SRCR-like"/>
    <property type="match status" value="2"/>
</dbReference>
<feature type="domain" description="SRCR" evidence="9">
    <location>
        <begin position="30"/>
        <end position="133"/>
    </location>
</feature>
<dbReference type="PROSITE" id="PS50853">
    <property type="entry name" value="FN3"/>
    <property type="match status" value="2"/>
</dbReference>
<dbReference type="PROSITE" id="PS01180">
    <property type="entry name" value="CUB"/>
    <property type="match status" value="2"/>
</dbReference>
<dbReference type="AlphaFoldDB" id="A0A6P8IRP9"/>
<dbReference type="PANTHER" id="PTHR48071:SF18">
    <property type="entry name" value="DELETED IN MALIGNANT BRAIN TUMORS 1 PROTEIN-RELATED"/>
    <property type="match status" value="1"/>
</dbReference>
<dbReference type="GeneID" id="116303613"/>
<dbReference type="Proteomes" id="UP000515163">
    <property type="component" value="Unplaced"/>
</dbReference>
<feature type="disulfide bond" evidence="6">
    <location>
        <begin position="396"/>
        <end position="457"/>
    </location>
</feature>
<feature type="disulfide bond" evidence="6">
    <location>
        <begin position="71"/>
        <end position="132"/>
    </location>
</feature>
<dbReference type="InterPro" id="IPR035914">
    <property type="entry name" value="Sperma_CUB_dom_sf"/>
</dbReference>
<organism evidence="11 12">
    <name type="scientific">Actinia tenebrosa</name>
    <name type="common">Australian red waratah sea anemone</name>
    <dbReference type="NCBI Taxonomy" id="6105"/>
    <lineage>
        <taxon>Eukaryota</taxon>
        <taxon>Metazoa</taxon>
        <taxon>Cnidaria</taxon>
        <taxon>Anthozoa</taxon>
        <taxon>Hexacorallia</taxon>
        <taxon>Actiniaria</taxon>
        <taxon>Actiniidae</taxon>
        <taxon>Actinia</taxon>
    </lineage>
</organism>
<dbReference type="SMART" id="SM00060">
    <property type="entry name" value="FN3"/>
    <property type="match status" value="2"/>
</dbReference>
<evidence type="ECO:0000313" key="12">
    <source>
        <dbReference type="RefSeq" id="XP_031569045.1"/>
    </source>
</evidence>
<keyword evidence="11" id="KW-1185">Reference proteome</keyword>
<dbReference type="InterPro" id="IPR036116">
    <property type="entry name" value="FN3_sf"/>
</dbReference>
<dbReference type="SUPFAM" id="SSF49854">
    <property type="entry name" value="Spermadhesin, CUB domain"/>
    <property type="match status" value="2"/>
</dbReference>
<evidence type="ECO:0000256" key="7">
    <source>
        <dbReference type="SAM" id="SignalP"/>
    </source>
</evidence>
<feature type="chain" id="PRO_5028041190" evidence="7">
    <location>
        <begin position="29"/>
        <end position="690"/>
    </location>
</feature>
<feature type="disulfide bond" evidence="6">
    <location>
        <begin position="427"/>
        <end position="437"/>
    </location>
</feature>
<evidence type="ECO:0000256" key="3">
    <source>
        <dbReference type="ARBA" id="ARBA00023157"/>
    </source>
</evidence>
<feature type="domain" description="CUB" evidence="8">
    <location>
        <begin position="132"/>
        <end position="248"/>
    </location>
</feature>
<dbReference type="Pfam" id="PF00431">
    <property type="entry name" value="CUB"/>
    <property type="match status" value="2"/>
</dbReference>
<dbReference type="SMART" id="SM00202">
    <property type="entry name" value="SR"/>
    <property type="match status" value="2"/>
</dbReference>
<dbReference type="SUPFAM" id="SSF49265">
    <property type="entry name" value="Fibronectin type III"/>
    <property type="match status" value="1"/>
</dbReference>
<sequence length="690" mass="77375">MSSHERKQTMKWMFQLLFLVSVFHFCKANVRLVGDSFNTNNTEGRVEVFYNGQWGTVCDDGWDLKDAKVVCRSLGLPRAVSAPQGAAFGPGTGPIWLDNVRCSGSESSLFQCGHNGLGSHNCGHGEDASVVCGPPSLISLNITKLTGEISSPGYPRSLERAHYEWIFRPPIPRARIALYFEDIDLDRSYMSGEVILRVEDASNAPLFYIKNKKRGPLFILVETMNAKVNYYSSYTSEGRGFNLRYYAFSMSEPCDKTWNLSIIQKDPGRINVSWSPAPQASHQPGSTYTFLVLYKMVKSTYTNFTTGASSRTARIEFLYPNTTYSIRVIALDTSHIESTTIYSCAQLVKTLDVIVRLVGGSDNTNNTQGRVEVFYHGQWGTVCDDSWDLKDANVVCRFLGLPKAVDAPRNAAYGQGTGPIWMNGVRCSGSESSLFQCEHKRLGPHSCRHYDDAGVACGLPPLISLNIANFTGEISSPGYPRYMERAHYEWIFRPPIPRARIALYIEDIDLYRSYDTGKSNLTVEDASNAQLLYIQNSRRKPLSILIETTTAKVIYYSSYLYKGRGFKLRYYAFSMSVNDLLEVCHKNWNLSIIQNVPGRINVSWSPVPQASHQPGSTYTFLVLYKMVKSTYTNFTTGASSRTARIEFLYPNTTYSIRVIALDTSRIESTTTYSCSQLVKTLDAIAKKGEH</sequence>
<protein>
    <submittedName>
        <fullName evidence="12">Deleted in malignant brain tumors 1 protein-like</fullName>
    </submittedName>
</protein>
<evidence type="ECO:0000256" key="2">
    <source>
        <dbReference type="ARBA" id="ARBA00022737"/>
    </source>
</evidence>